<feature type="non-terminal residue" evidence="2">
    <location>
        <position position="178"/>
    </location>
</feature>
<dbReference type="InterPro" id="IPR029052">
    <property type="entry name" value="Metallo-depent_PP-like"/>
</dbReference>
<protein>
    <recommendedName>
        <fullName evidence="1">Calcineurin-like phosphoesterase domain-containing protein</fullName>
    </recommendedName>
</protein>
<name>A0A0F9CZA1_9ZZZZ</name>
<evidence type="ECO:0000259" key="1">
    <source>
        <dbReference type="Pfam" id="PF00149"/>
    </source>
</evidence>
<feature type="domain" description="Calcineurin-like phosphoesterase" evidence="1">
    <location>
        <begin position="4"/>
        <end position="159"/>
    </location>
</feature>
<dbReference type="CDD" id="cd00838">
    <property type="entry name" value="MPP_superfamily"/>
    <property type="match status" value="1"/>
</dbReference>
<dbReference type="AlphaFoldDB" id="A0A0F9CZA1"/>
<dbReference type="Pfam" id="PF00149">
    <property type="entry name" value="Metallophos"/>
    <property type="match status" value="1"/>
</dbReference>
<gene>
    <name evidence="2" type="ORF">LCGC14_2263230</name>
</gene>
<reference evidence="2" key="1">
    <citation type="journal article" date="2015" name="Nature">
        <title>Complex archaea that bridge the gap between prokaryotes and eukaryotes.</title>
        <authorList>
            <person name="Spang A."/>
            <person name="Saw J.H."/>
            <person name="Jorgensen S.L."/>
            <person name="Zaremba-Niedzwiedzka K."/>
            <person name="Martijn J."/>
            <person name="Lind A.E."/>
            <person name="van Eijk R."/>
            <person name="Schleper C."/>
            <person name="Guy L."/>
            <person name="Ettema T.J."/>
        </authorList>
    </citation>
    <scope>NUCLEOTIDE SEQUENCE</scope>
</reference>
<dbReference type="SUPFAM" id="SSF56300">
    <property type="entry name" value="Metallo-dependent phosphatases"/>
    <property type="match status" value="1"/>
</dbReference>
<dbReference type="InterPro" id="IPR004843">
    <property type="entry name" value="Calcineurin-like_PHP"/>
</dbReference>
<sequence>MNNLIVLGDTHFKVEEPFFSAGKSFMKWFSKQNFNDDNNYLICLGDLYHESKPNPKVIKAVENWFLNELKFKQMFILSGNHGYNRAKDSYAIEPLINFGNIKLLKEPQIFNIENVKILTLPYFYPYTLEDIPPMEKYYSDLPEELRTKVDFIFGHMEDETSHFTDYYCDLSYLKGEKI</sequence>
<dbReference type="GO" id="GO:0016787">
    <property type="term" value="F:hydrolase activity"/>
    <property type="evidence" value="ECO:0007669"/>
    <property type="project" value="InterPro"/>
</dbReference>
<organism evidence="2">
    <name type="scientific">marine sediment metagenome</name>
    <dbReference type="NCBI Taxonomy" id="412755"/>
    <lineage>
        <taxon>unclassified sequences</taxon>
        <taxon>metagenomes</taxon>
        <taxon>ecological metagenomes</taxon>
    </lineage>
</organism>
<proteinExistence type="predicted"/>
<dbReference type="Gene3D" id="3.60.21.10">
    <property type="match status" value="1"/>
</dbReference>
<evidence type="ECO:0000313" key="2">
    <source>
        <dbReference type="EMBL" id="KKL54659.1"/>
    </source>
</evidence>
<accession>A0A0F9CZA1</accession>
<dbReference type="EMBL" id="LAZR01031121">
    <property type="protein sequence ID" value="KKL54659.1"/>
    <property type="molecule type" value="Genomic_DNA"/>
</dbReference>
<comment type="caution">
    <text evidence="2">The sequence shown here is derived from an EMBL/GenBank/DDBJ whole genome shotgun (WGS) entry which is preliminary data.</text>
</comment>